<protein>
    <recommendedName>
        <fullName evidence="12">Phosphatidylserine synthase</fullName>
        <ecNumber evidence="12">2.7.8.29</ecNumber>
    </recommendedName>
    <alternativeName>
        <fullName evidence="12">Serine-exchange enzyme</fullName>
    </alternativeName>
</protein>
<proteinExistence type="inferred from homology"/>
<evidence type="ECO:0000313" key="14">
    <source>
        <dbReference type="EMBL" id="PFX22894.1"/>
    </source>
</evidence>
<keyword evidence="12" id="KW-0444">Lipid biosynthesis</keyword>
<dbReference type="AlphaFoldDB" id="A0A2B4RWR2"/>
<dbReference type="PANTHER" id="PTHR15362">
    <property type="entry name" value="PHOSPHATIDYLINOSITOL SYNTHASE"/>
    <property type="match status" value="1"/>
</dbReference>
<evidence type="ECO:0000256" key="7">
    <source>
        <dbReference type="ARBA" id="ARBA00022824"/>
    </source>
</evidence>
<feature type="compositionally biased region" description="Basic residues" evidence="13">
    <location>
        <begin position="528"/>
        <end position="537"/>
    </location>
</feature>
<evidence type="ECO:0000256" key="5">
    <source>
        <dbReference type="ARBA" id="ARBA00022679"/>
    </source>
</evidence>
<dbReference type="PANTHER" id="PTHR15362:SF15">
    <property type="entry name" value="PHOSPHATIDYLSERINE SYNTHASE 1"/>
    <property type="match status" value="1"/>
</dbReference>
<sequence length="537" mass="62207">MADDRGPRRRKRTFSTTSTISTDDYQDASEQIVEDISLEFFYKPRSITALACLFVYLVYSAFTRNPDATREENIWSGIVSLAVVFLVLSLLVMPNGPFIRPHPALWRLIFGASVLYMSFLAFALFQTSDDFRNILFFFDPGLRSEGPDTKEYAVNCSQVTLTRLWGHCDIFAFAHFFGWALKALLIRNAWLLWIASITWEVTEVFFSHLLPNFAECWWDALLLDFLICNGLGIHFGLYVCKKLEMRNYHWESIKDIQTTTGKLRRAAMQFTPASWTHVRWMDPKCSYMRFFAIYQLLIISQIVELNTFFLKHILWVPTSHWLNYFRLFIISLTVAPSLRQYYVYITDTRSRRLGTQAWVLIVITCLEALICIKYGLDMFKKTELVSITLWLLFQMAVSLMVLYFMVMTKSKGTKKPTFLEEIPAEDSKTKTLNYIKTNGNHLLQEDDHVHHAGLANGGYQNGTVMRGEKQQQERSLRSTKHNHVTRLDHKPTADLSHVRAQGTRKRRPRKSELGGHSGGVNDEVQTRLRTRKSHAGL</sequence>
<evidence type="ECO:0000256" key="1">
    <source>
        <dbReference type="ARBA" id="ARBA00004477"/>
    </source>
</evidence>
<comment type="function">
    <text evidence="12">Catalyzes a base-exchange reaction in which the polar head group of phosphatidylethanolamine (PE) is replaced by L-serine.</text>
</comment>
<dbReference type="EC" id="2.7.8.29" evidence="12"/>
<dbReference type="OrthoDB" id="10265393at2759"/>
<evidence type="ECO:0000256" key="11">
    <source>
        <dbReference type="ARBA" id="ARBA00023264"/>
    </source>
</evidence>
<reference evidence="15" key="1">
    <citation type="journal article" date="2017" name="bioRxiv">
        <title>Comparative analysis of the genomes of Stylophora pistillata and Acropora digitifera provides evidence for extensive differences between species of corals.</title>
        <authorList>
            <person name="Voolstra C.R."/>
            <person name="Li Y."/>
            <person name="Liew Y.J."/>
            <person name="Baumgarten S."/>
            <person name="Zoccola D."/>
            <person name="Flot J.-F."/>
            <person name="Tambutte S."/>
            <person name="Allemand D."/>
            <person name="Aranda M."/>
        </authorList>
    </citation>
    <scope>NUCLEOTIDE SEQUENCE [LARGE SCALE GENOMIC DNA]</scope>
</reference>
<keyword evidence="6 12" id="KW-0812">Transmembrane</keyword>
<evidence type="ECO:0000256" key="9">
    <source>
        <dbReference type="ARBA" id="ARBA00023098"/>
    </source>
</evidence>
<comment type="catalytic activity">
    <reaction evidence="12">
        <text>a 1,2-diacyl-sn-glycero-3-phosphoethanolamine + L-serine = a 1,2-diacyl-sn-glycero-3-phospho-L-serine + ethanolamine</text>
        <dbReference type="Rhea" id="RHEA:27606"/>
        <dbReference type="ChEBI" id="CHEBI:33384"/>
        <dbReference type="ChEBI" id="CHEBI:57262"/>
        <dbReference type="ChEBI" id="CHEBI:57603"/>
        <dbReference type="ChEBI" id="CHEBI:64612"/>
        <dbReference type="EC" id="2.7.8.29"/>
    </reaction>
</comment>
<dbReference type="STRING" id="50429.A0A2B4RWR2"/>
<feature type="transmembrane region" description="Helical" evidence="12">
    <location>
        <begin position="387"/>
        <end position="406"/>
    </location>
</feature>
<feature type="region of interest" description="Disordered" evidence="13">
    <location>
        <begin position="458"/>
        <end position="537"/>
    </location>
</feature>
<evidence type="ECO:0000313" key="15">
    <source>
        <dbReference type="Proteomes" id="UP000225706"/>
    </source>
</evidence>
<comment type="pathway">
    <text evidence="3">Lipid metabolism.</text>
</comment>
<comment type="caution">
    <text evidence="14">The sequence shown here is derived from an EMBL/GenBank/DDBJ whole genome shotgun (WGS) entry which is preliminary data.</text>
</comment>
<comment type="pathway">
    <text evidence="2 12">Phospholipid metabolism; phosphatidylserine biosynthesis.</text>
</comment>
<dbReference type="GO" id="GO:0006659">
    <property type="term" value="P:phosphatidylserine biosynthetic process"/>
    <property type="evidence" value="ECO:0007669"/>
    <property type="project" value="UniProtKB-UniRule"/>
</dbReference>
<keyword evidence="8 12" id="KW-1133">Transmembrane helix</keyword>
<keyword evidence="12" id="KW-0594">Phospholipid biosynthesis</keyword>
<feature type="transmembrane region" description="Helical" evidence="12">
    <location>
        <begin position="105"/>
        <end position="125"/>
    </location>
</feature>
<feature type="transmembrane region" description="Helical" evidence="12">
    <location>
        <begin position="357"/>
        <end position="375"/>
    </location>
</feature>
<feature type="transmembrane region" description="Helical" evidence="12">
    <location>
        <begin position="74"/>
        <end position="93"/>
    </location>
</feature>
<feature type="transmembrane region" description="Helical" evidence="12">
    <location>
        <begin position="221"/>
        <end position="240"/>
    </location>
</feature>
<comment type="subcellular location">
    <subcellularLocation>
        <location evidence="1 12">Endoplasmic reticulum membrane</location>
        <topology evidence="1 12">Multi-pass membrane protein</topology>
    </subcellularLocation>
</comment>
<feature type="transmembrane region" description="Helical" evidence="12">
    <location>
        <begin position="287"/>
        <end position="303"/>
    </location>
</feature>
<evidence type="ECO:0000256" key="10">
    <source>
        <dbReference type="ARBA" id="ARBA00023136"/>
    </source>
</evidence>
<dbReference type="Proteomes" id="UP000225706">
    <property type="component" value="Unassembled WGS sequence"/>
</dbReference>
<comment type="similarity">
    <text evidence="4 12">Belongs to the phosphatidyl serine synthase family.</text>
</comment>
<keyword evidence="15" id="KW-1185">Reference proteome</keyword>
<dbReference type="EMBL" id="LSMT01000225">
    <property type="protein sequence ID" value="PFX22894.1"/>
    <property type="molecule type" value="Genomic_DNA"/>
</dbReference>
<dbReference type="Pfam" id="PF03034">
    <property type="entry name" value="PSS"/>
    <property type="match status" value="1"/>
</dbReference>
<keyword evidence="10 12" id="KW-0472">Membrane</keyword>
<evidence type="ECO:0000256" key="6">
    <source>
        <dbReference type="ARBA" id="ARBA00022692"/>
    </source>
</evidence>
<dbReference type="InterPro" id="IPR004277">
    <property type="entry name" value="PSS"/>
</dbReference>
<dbReference type="GO" id="GO:0005789">
    <property type="term" value="C:endoplasmic reticulum membrane"/>
    <property type="evidence" value="ECO:0007669"/>
    <property type="project" value="UniProtKB-SubCell"/>
</dbReference>
<keyword evidence="11 12" id="KW-1208">Phospholipid metabolism</keyword>
<feature type="compositionally biased region" description="Basic and acidic residues" evidence="13">
    <location>
        <begin position="466"/>
        <end position="476"/>
    </location>
</feature>
<evidence type="ECO:0000256" key="2">
    <source>
        <dbReference type="ARBA" id="ARBA00004916"/>
    </source>
</evidence>
<dbReference type="GO" id="GO:0106245">
    <property type="term" value="F:L-serine-phosphatidylethanolamine phosphatidyltransferase activity"/>
    <property type="evidence" value="ECO:0007669"/>
    <property type="project" value="UniProtKB-UniRule"/>
</dbReference>
<evidence type="ECO:0000256" key="4">
    <source>
        <dbReference type="ARBA" id="ARBA00008671"/>
    </source>
</evidence>
<dbReference type="UniPathway" id="UPA00948"/>
<evidence type="ECO:0000256" key="8">
    <source>
        <dbReference type="ARBA" id="ARBA00022989"/>
    </source>
</evidence>
<organism evidence="14 15">
    <name type="scientific">Stylophora pistillata</name>
    <name type="common">Smooth cauliflower coral</name>
    <dbReference type="NCBI Taxonomy" id="50429"/>
    <lineage>
        <taxon>Eukaryota</taxon>
        <taxon>Metazoa</taxon>
        <taxon>Cnidaria</taxon>
        <taxon>Anthozoa</taxon>
        <taxon>Hexacorallia</taxon>
        <taxon>Scleractinia</taxon>
        <taxon>Astrocoeniina</taxon>
        <taxon>Pocilloporidae</taxon>
        <taxon>Stylophora</taxon>
    </lineage>
</organism>
<evidence type="ECO:0000256" key="3">
    <source>
        <dbReference type="ARBA" id="ARBA00005189"/>
    </source>
</evidence>
<evidence type="ECO:0000256" key="12">
    <source>
        <dbReference type="RuleBase" id="RU368094"/>
    </source>
</evidence>
<keyword evidence="9 12" id="KW-0443">Lipid metabolism</keyword>
<keyword evidence="5 12" id="KW-0808">Transferase</keyword>
<keyword evidence="7 12" id="KW-0256">Endoplasmic reticulum</keyword>
<evidence type="ECO:0000256" key="13">
    <source>
        <dbReference type="SAM" id="MobiDB-lite"/>
    </source>
</evidence>
<feature type="transmembrane region" description="Helical" evidence="12">
    <location>
        <begin position="323"/>
        <end position="345"/>
    </location>
</feature>
<gene>
    <name evidence="14" type="primary">ptdss1</name>
    <name evidence="14" type="ORF">AWC38_SpisGene12559</name>
</gene>
<name>A0A2B4RWR2_STYPI</name>
<accession>A0A2B4RWR2</accession>